<dbReference type="HOGENOM" id="CLU_825103_0_0_1"/>
<feature type="transmembrane region" description="Helical" evidence="5">
    <location>
        <begin position="85"/>
        <end position="105"/>
    </location>
</feature>
<feature type="transmembrane region" description="Helical" evidence="5">
    <location>
        <begin position="6"/>
        <end position="29"/>
    </location>
</feature>
<feature type="transmembrane region" description="Helical" evidence="5">
    <location>
        <begin position="253"/>
        <end position="272"/>
    </location>
</feature>
<comment type="subcellular location">
    <subcellularLocation>
        <location evidence="1">Membrane</location>
        <topology evidence="1">Multi-pass membrane protein</topology>
    </subcellularLocation>
</comment>
<dbReference type="InterPro" id="IPR022343">
    <property type="entry name" value="GCR1-cAMP_receptor"/>
</dbReference>
<dbReference type="InParanoid" id="Q22E09"/>
<evidence type="ECO:0000256" key="5">
    <source>
        <dbReference type="SAM" id="Phobius"/>
    </source>
</evidence>
<dbReference type="PRINTS" id="PR02001">
    <property type="entry name" value="GCR1CAMPR"/>
</dbReference>
<accession>Q22E09</accession>
<evidence type="ECO:0000259" key="6">
    <source>
        <dbReference type="PROSITE" id="PS50262"/>
    </source>
</evidence>
<dbReference type="SMR" id="Q22E09"/>
<keyword evidence="4 5" id="KW-0472">Membrane</keyword>
<dbReference type="OrthoDB" id="305052at2759"/>
<dbReference type="GO" id="GO:0005886">
    <property type="term" value="C:plasma membrane"/>
    <property type="evidence" value="ECO:0007669"/>
    <property type="project" value="TreeGrafter"/>
</dbReference>
<sequence>MGEKYETISLLLCSILSCTSTGILIFYFFYSQQSRTYAFKLVFSIFIFDFILSFDYLCPLLYLLIDQNAKIGDVVCKIQGFVKLLATNGMFFSSLVISWVLYSYFIRKKQIKYKNPIIHYSKFTIALPLIISLIPLITGNYDHTEPLKDVMCFLIVKSYDEGSYDTTGMVLKIALSFIPFVTTIFLELFFVLRILYQFYINNDQVYLVNIKNLILYPSILIISWIWIMFERFYELVTDGDQINWLNSFDLQLGVLNGFFNSIVYGFLSINLCHSLEKSEIKLIESEKTPYSDSISGFSSIYEEGETCDN</sequence>
<evidence type="ECO:0000256" key="2">
    <source>
        <dbReference type="ARBA" id="ARBA00022692"/>
    </source>
</evidence>
<feature type="transmembrane region" description="Helical" evidence="5">
    <location>
        <begin position="169"/>
        <end position="192"/>
    </location>
</feature>
<keyword evidence="8" id="KW-1185">Reference proteome</keyword>
<evidence type="ECO:0000256" key="1">
    <source>
        <dbReference type="ARBA" id="ARBA00004141"/>
    </source>
</evidence>
<evidence type="ECO:0000256" key="4">
    <source>
        <dbReference type="ARBA" id="ARBA00023136"/>
    </source>
</evidence>
<name>Q22E09_TETTS</name>
<dbReference type="PROSITE" id="PS50262">
    <property type="entry name" value="G_PROTEIN_RECEP_F1_2"/>
    <property type="match status" value="1"/>
</dbReference>
<proteinExistence type="predicted"/>
<feature type="domain" description="G-protein coupled receptors family 1 profile" evidence="6">
    <location>
        <begin position="20"/>
        <end position="264"/>
    </location>
</feature>
<keyword evidence="2 5" id="KW-0812">Transmembrane</keyword>
<dbReference type="GO" id="GO:0007189">
    <property type="term" value="P:adenylate cyclase-activating G protein-coupled receptor signaling pathway"/>
    <property type="evidence" value="ECO:0007669"/>
    <property type="project" value="TreeGrafter"/>
</dbReference>
<dbReference type="EMBL" id="GG662513">
    <property type="protein sequence ID" value="EAR83503.1"/>
    <property type="molecule type" value="Genomic_DNA"/>
</dbReference>
<keyword evidence="3 5" id="KW-1133">Transmembrane helix</keyword>
<dbReference type="InterPro" id="IPR017452">
    <property type="entry name" value="GPCR_Rhodpsn_7TM"/>
</dbReference>
<dbReference type="RefSeq" id="XP_001031166.1">
    <property type="nucleotide sequence ID" value="XM_001031166.1"/>
</dbReference>
<reference evidence="8" key="1">
    <citation type="journal article" date="2006" name="PLoS Biol.">
        <title>Macronuclear genome sequence of the ciliate Tetrahymena thermophila, a model eukaryote.</title>
        <authorList>
            <person name="Eisen J.A."/>
            <person name="Coyne R.S."/>
            <person name="Wu M."/>
            <person name="Wu D."/>
            <person name="Thiagarajan M."/>
            <person name="Wortman J.R."/>
            <person name="Badger J.H."/>
            <person name="Ren Q."/>
            <person name="Amedeo P."/>
            <person name="Jones K.M."/>
            <person name="Tallon L.J."/>
            <person name="Delcher A.L."/>
            <person name="Salzberg S.L."/>
            <person name="Silva J.C."/>
            <person name="Haas B.J."/>
            <person name="Majoros W.H."/>
            <person name="Farzad M."/>
            <person name="Carlton J.M."/>
            <person name="Smith R.K. Jr."/>
            <person name="Garg J."/>
            <person name="Pearlman R.E."/>
            <person name="Karrer K.M."/>
            <person name="Sun L."/>
            <person name="Manning G."/>
            <person name="Elde N.C."/>
            <person name="Turkewitz A.P."/>
            <person name="Asai D.J."/>
            <person name="Wilkes D.E."/>
            <person name="Wang Y."/>
            <person name="Cai H."/>
            <person name="Collins K."/>
            <person name="Stewart B.A."/>
            <person name="Lee S.R."/>
            <person name="Wilamowska K."/>
            <person name="Weinberg Z."/>
            <person name="Ruzzo W.L."/>
            <person name="Wloga D."/>
            <person name="Gaertig J."/>
            <person name="Frankel J."/>
            <person name="Tsao C.-C."/>
            <person name="Gorovsky M.A."/>
            <person name="Keeling P.J."/>
            <person name="Waller R.F."/>
            <person name="Patron N.J."/>
            <person name="Cherry J.M."/>
            <person name="Stover N.A."/>
            <person name="Krieger C.J."/>
            <person name="del Toro C."/>
            <person name="Ryder H.F."/>
            <person name="Williamson S.C."/>
            <person name="Barbeau R.A."/>
            <person name="Hamilton E.P."/>
            <person name="Orias E."/>
        </authorList>
    </citation>
    <scope>NUCLEOTIDE SEQUENCE [LARGE SCALE GENOMIC DNA]</scope>
    <source>
        <strain evidence="8">SB210</strain>
    </source>
</reference>
<dbReference type="AlphaFoldDB" id="Q22E09"/>
<dbReference type="GeneID" id="7843372"/>
<evidence type="ECO:0000256" key="3">
    <source>
        <dbReference type="ARBA" id="ARBA00022989"/>
    </source>
</evidence>
<feature type="transmembrane region" description="Helical" evidence="5">
    <location>
        <begin position="117"/>
        <end position="137"/>
    </location>
</feature>
<dbReference type="SUPFAM" id="SSF81321">
    <property type="entry name" value="Family A G protein-coupled receptor-like"/>
    <property type="match status" value="1"/>
</dbReference>
<dbReference type="Gene3D" id="1.20.1070.10">
    <property type="entry name" value="Rhodopsin 7-helix transmembrane proteins"/>
    <property type="match status" value="1"/>
</dbReference>
<dbReference type="Proteomes" id="UP000009168">
    <property type="component" value="Unassembled WGS sequence"/>
</dbReference>
<dbReference type="OMA" id="TQFATIC"/>
<gene>
    <name evidence="7" type="ORF">TTHERM_00925490</name>
</gene>
<evidence type="ECO:0000313" key="8">
    <source>
        <dbReference type="Proteomes" id="UP000009168"/>
    </source>
</evidence>
<dbReference type="PROSITE" id="PS51257">
    <property type="entry name" value="PROKAR_LIPOPROTEIN"/>
    <property type="match status" value="1"/>
</dbReference>
<feature type="transmembrane region" description="Helical" evidence="5">
    <location>
        <begin position="213"/>
        <end position="233"/>
    </location>
</feature>
<evidence type="ECO:0000313" key="7">
    <source>
        <dbReference type="EMBL" id="EAR83503.1"/>
    </source>
</evidence>
<protein>
    <submittedName>
        <fullName evidence="7">G protein coupled glucose receptor regulating Gpa2 protein</fullName>
    </submittedName>
</protein>
<dbReference type="PANTHER" id="PTHR23112">
    <property type="entry name" value="G PROTEIN-COUPLED RECEPTOR 157-RELATED"/>
    <property type="match status" value="1"/>
</dbReference>
<feature type="transmembrane region" description="Helical" evidence="5">
    <location>
        <begin position="41"/>
        <end position="65"/>
    </location>
</feature>
<dbReference type="GO" id="GO:0004930">
    <property type="term" value="F:G protein-coupled receptor activity"/>
    <property type="evidence" value="ECO:0007669"/>
    <property type="project" value="TreeGrafter"/>
</dbReference>
<dbReference type="PANTHER" id="PTHR23112:SF0">
    <property type="entry name" value="TRANSMEMBRANE PROTEIN 116"/>
    <property type="match status" value="1"/>
</dbReference>
<organism evidence="7 8">
    <name type="scientific">Tetrahymena thermophila (strain SB210)</name>
    <dbReference type="NCBI Taxonomy" id="312017"/>
    <lineage>
        <taxon>Eukaryota</taxon>
        <taxon>Sar</taxon>
        <taxon>Alveolata</taxon>
        <taxon>Ciliophora</taxon>
        <taxon>Intramacronucleata</taxon>
        <taxon>Oligohymenophorea</taxon>
        <taxon>Hymenostomatida</taxon>
        <taxon>Tetrahymenina</taxon>
        <taxon>Tetrahymenidae</taxon>
        <taxon>Tetrahymena</taxon>
    </lineage>
</organism>
<keyword evidence="7" id="KW-0675">Receptor</keyword>
<dbReference type="KEGG" id="tet:TTHERM_00925490"/>